<dbReference type="OrthoDB" id="7690128at2"/>
<dbReference type="PATRIC" id="fig|270351.6.peg.4554"/>
<reference evidence="1 2" key="1">
    <citation type="submission" date="2015-03" db="EMBL/GenBank/DDBJ databases">
        <title>Genome sequencing of Methylobacterium aquaticum DSM16371 type strain.</title>
        <authorList>
            <person name="Chaudhry V."/>
            <person name="Patil P.B."/>
        </authorList>
    </citation>
    <scope>NUCLEOTIDE SEQUENCE [LARGE SCALE GENOMIC DNA]</scope>
    <source>
        <strain evidence="1 2">DSM 16371</strain>
    </source>
</reference>
<organism evidence="1 2">
    <name type="scientific">Methylobacterium aquaticum</name>
    <dbReference type="NCBI Taxonomy" id="270351"/>
    <lineage>
        <taxon>Bacteria</taxon>
        <taxon>Pseudomonadati</taxon>
        <taxon>Pseudomonadota</taxon>
        <taxon>Alphaproteobacteria</taxon>
        <taxon>Hyphomicrobiales</taxon>
        <taxon>Methylobacteriaceae</taxon>
        <taxon>Methylobacterium</taxon>
    </lineage>
</organism>
<evidence type="ECO:0000313" key="1">
    <source>
        <dbReference type="EMBL" id="KMO39611.1"/>
    </source>
</evidence>
<accession>A0A0J6VKG2</accession>
<gene>
    <name evidence="1" type="ORF">VP06_03845</name>
</gene>
<protein>
    <submittedName>
        <fullName evidence="1">Uncharacterized protein</fullName>
    </submittedName>
</protein>
<dbReference type="EMBL" id="LABX01000030">
    <property type="protein sequence ID" value="KMO39611.1"/>
    <property type="molecule type" value="Genomic_DNA"/>
</dbReference>
<sequence>MFVVASQRLFWWPVTVSIPHPTEAGRQEKHTFDMQFRALPQDEARRIDEERNALPEDEQAARMFDFIHQVAVGWRDVVAEDKTDVPFSRELLEQQLQFPWFRDGILRAYEEAVTGGEARLGNSAAPRVH</sequence>
<comment type="caution">
    <text evidence="1">The sequence shown here is derived from an EMBL/GenBank/DDBJ whole genome shotgun (WGS) entry which is preliminary data.</text>
</comment>
<dbReference type="Proteomes" id="UP000035929">
    <property type="component" value="Unassembled WGS sequence"/>
</dbReference>
<dbReference type="AlphaFoldDB" id="A0A0J6VKG2"/>
<dbReference type="RefSeq" id="WP_048462523.1">
    <property type="nucleotide sequence ID" value="NZ_LABX01000030.1"/>
</dbReference>
<name>A0A0J6VKG2_9HYPH</name>
<evidence type="ECO:0000313" key="2">
    <source>
        <dbReference type="Proteomes" id="UP000035929"/>
    </source>
</evidence>
<proteinExistence type="predicted"/>